<gene>
    <name evidence="1" type="ORF">CLHUN_32920</name>
</gene>
<name>A0A1V4SG14_RUMHU</name>
<organism evidence="1 2">
    <name type="scientific">Ruminiclostridium hungatei</name>
    <name type="common">Clostridium hungatei</name>
    <dbReference type="NCBI Taxonomy" id="48256"/>
    <lineage>
        <taxon>Bacteria</taxon>
        <taxon>Bacillati</taxon>
        <taxon>Bacillota</taxon>
        <taxon>Clostridia</taxon>
        <taxon>Eubacteriales</taxon>
        <taxon>Oscillospiraceae</taxon>
        <taxon>Ruminiclostridium</taxon>
    </lineage>
</organism>
<sequence length="322" mass="35832">MKGILIETGTGLKLTGIDKSEYYSNGILKNCSLDEENTIPTRYGDLIPKYGPEELRKKYTPSVSFYGSGAVKSIALEKQTDIFTPIGSFPAELVTFYESGAIKRLFPLNGKISGYWSEADEEQLCREFKFWFPFGSFKTKIISLCFYENGNLKAMTLWPGESIFLKKQVDIFPARIGFSLYEDGSLRSLEPAYELTLATPIGNISAYDESAIGISGELNSLCFRKDGSLRSLVTSSSKVMVYAADGSFETHEPILRPAPLEDDKFMLVPLKITFDGEHVIFEGEKTKVYEMSEFRFSVTNDATPKNCTGFSCGDCSSCSLCK</sequence>
<reference evidence="1 2" key="1">
    <citation type="submission" date="2017-03" db="EMBL/GenBank/DDBJ databases">
        <title>Genome sequence of Clostridium hungatei DSM 14427.</title>
        <authorList>
            <person name="Poehlein A."/>
            <person name="Daniel R."/>
        </authorList>
    </citation>
    <scope>NUCLEOTIDE SEQUENCE [LARGE SCALE GENOMIC DNA]</scope>
    <source>
        <strain evidence="1 2">DSM 14427</strain>
    </source>
</reference>
<accession>A0A1V4SG14</accession>
<evidence type="ECO:0000313" key="1">
    <source>
        <dbReference type="EMBL" id="OPX42808.1"/>
    </source>
</evidence>
<protein>
    <recommendedName>
        <fullName evidence="3">MORN repeat variant</fullName>
    </recommendedName>
</protein>
<dbReference type="RefSeq" id="WP_080065731.1">
    <property type="nucleotide sequence ID" value="NZ_MZGX01000024.1"/>
</dbReference>
<keyword evidence="2" id="KW-1185">Reference proteome</keyword>
<dbReference type="Proteomes" id="UP000191554">
    <property type="component" value="Unassembled WGS sequence"/>
</dbReference>
<evidence type="ECO:0008006" key="3">
    <source>
        <dbReference type="Google" id="ProtNLM"/>
    </source>
</evidence>
<dbReference type="STRING" id="48256.CLHUN_32920"/>
<dbReference type="AlphaFoldDB" id="A0A1V4SG14"/>
<comment type="caution">
    <text evidence="1">The sequence shown here is derived from an EMBL/GenBank/DDBJ whole genome shotgun (WGS) entry which is preliminary data.</text>
</comment>
<proteinExistence type="predicted"/>
<dbReference type="EMBL" id="MZGX01000024">
    <property type="protein sequence ID" value="OPX42808.1"/>
    <property type="molecule type" value="Genomic_DNA"/>
</dbReference>
<evidence type="ECO:0000313" key="2">
    <source>
        <dbReference type="Proteomes" id="UP000191554"/>
    </source>
</evidence>